<proteinExistence type="predicted"/>
<evidence type="ECO:0008006" key="4">
    <source>
        <dbReference type="Google" id="ProtNLM"/>
    </source>
</evidence>
<evidence type="ECO:0000313" key="3">
    <source>
        <dbReference type="Proteomes" id="UP000243081"/>
    </source>
</evidence>
<dbReference type="OMA" id="APGCILG"/>
<name>A0A179I031_CORDF</name>
<dbReference type="AlphaFoldDB" id="A0A179I031"/>
<gene>
    <name evidence="2" type="ORF">LLEC1_02115</name>
</gene>
<dbReference type="EMBL" id="LUKN01004321">
    <property type="protein sequence ID" value="OAQ96166.1"/>
    <property type="molecule type" value="Genomic_DNA"/>
</dbReference>
<keyword evidence="1" id="KW-0812">Transmembrane</keyword>
<protein>
    <recommendedName>
        <fullName evidence="4">MARVEL domain-containing protein</fullName>
    </recommendedName>
</protein>
<keyword evidence="3" id="KW-1185">Reference proteome</keyword>
<evidence type="ECO:0000313" key="2">
    <source>
        <dbReference type="EMBL" id="OAQ96166.1"/>
    </source>
</evidence>
<comment type="caution">
    <text evidence="2">The sequence shown here is derived from an EMBL/GenBank/DDBJ whole genome shotgun (WGS) entry which is preliminary data.</text>
</comment>
<evidence type="ECO:0000256" key="1">
    <source>
        <dbReference type="SAM" id="Phobius"/>
    </source>
</evidence>
<sequence>MPYASQITRLIWPQYKLHLHVVQLLLTTIIMILAIVKLATLTRTAPRTRSNTIALGMGAKSLIIISYQLCTEHVARLRRYHSYKANLVLNSLEIVFWAAVAFLSMQANLKSCSGIGCGLGWAIFVMAIFESMLASYATMISFVDYRRFRYQPKASDVSP</sequence>
<reference evidence="2 3" key="1">
    <citation type="submission" date="2016-03" db="EMBL/GenBank/DDBJ databases">
        <title>Fine-scale spatial genetic structure of a fungal parasite of coffee scale insects.</title>
        <authorList>
            <person name="Jackson D."/>
            <person name="Zemenick K.A."/>
            <person name="Malloure B."/>
            <person name="Quandt C.A."/>
            <person name="James T.Y."/>
        </authorList>
    </citation>
    <scope>NUCLEOTIDE SEQUENCE [LARGE SCALE GENOMIC DNA]</scope>
    <source>
        <strain evidence="2 3">UM487</strain>
    </source>
</reference>
<accession>A0A179I031</accession>
<feature type="transmembrane region" description="Helical" evidence="1">
    <location>
        <begin position="119"/>
        <end position="143"/>
    </location>
</feature>
<organism evidence="2 3">
    <name type="scientific">Cordyceps confragosa</name>
    <name type="common">Lecanicillium lecanii</name>
    <dbReference type="NCBI Taxonomy" id="2714763"/>
    <lineage>
        <taxon>Eukaryota</taxon>
        <taxon>Fungi</taxon>
        <taxon>Dikarya</taxon>
        <taxon>Ascomycota</taxon>
        <taxon>Pezizomycotina</taxon>
        <taxon>Sordariomycetes</taxon>
        <taxon>Hypocreomycetidae</taxon>
        <taxon>Hypocreales</taxon>
        <taxon>Cordycipitaceae</taxon>
        <taxon>Akanthomyces</taxon>
    </lineage>
</organism>
<keyword evidence="1" id="KW-0472">Membrane</keyword>
<feature type="transmembrane region" description="Helical" evidence="1">
    <location>
        <begin position="21"/>
        <end position="41"/>
    </location>
</feature>
<keyword evidence="1" id="KW-1133">Transmembrane helix</keyword>
<dbReference type="OrthoDB" id="3436860at2759"/>
<dbReference type="Proteomes" id="UP000243081">
    <property type="component" value="Unassembled WGS sequence"/>
</dbReference>
<feature type="transmembrane region" description="Helical" evidence="1">
    <location>
        <begin position="87"/>
        <end position="107"/>
    </location>
</feature>